<dbReference type="PANTHER" id="PTHR10796">
    <property type="entry name" value="PATCHED-RELATED"/>
    <property type="match status" value="1"/>
</dbReference>
<evidence type="ECO:0000256" key="7">
    <source>
        <dbReference type="SAM" id="Phobius"/>
    </source>
</evidence>
<dbReference type="Gene3D" id="1.20.1640.10">
    <property type="entry name" value="Multidrug efflux transporter AcrB transmembrane domain"/>
    <property type="match status" value="1"/>
</dbReference>
<evidence type="ECO:0000256" key="5">
    <source>
        <dbReference type="ARBA" id="ARBA00023136"/>
    </source>
</evidence>
<evidence type="ECO:0000256" key="1">
    <source>
        <dbReference type="ARBA" id="ARBA00004141"/>
    </source>
</evidence>
<dbReference type="PANTHER" id="PTHR10796:SF87">
    <property type="entry name" value="SSD DOMAIN-CONTAINING PROTEIN"/>
    <property type="match status" value="1"/>
</dbReference>
<dbReference type="InterPro" id="IPR003392">
    <property type="entry name" value="PTHD_SSD"/>
</dbReference>
<name>A0A914RIJ3_PAREQ</name>
<dbReference type="SUPFAM" id="SSF82866">
    <property type="entry name" value="Multidrug efflux transporter AcrB transmembrane domain"/>
    <property type="match status" value="1"/>
</dbReference>
<evidence type="ECO:0000256" key="2">
    <source>
        <dbReference type="ARBA" id="ARBA00005585"/>
    </source>
</evidence>
<keyword evidence="6" id="KW-0325">Glycoprotein</keyword>
<evidence type="ECO:0000313" key="10">
    <source>
        <dbReference type="WBParaSite" id="PEQ_0000613501-mRNA-1"/>
    </source>
</evidence>
<feature type="transmembrane region" description="Helical" evidence="7">
    <location>
        <begin position="14"/>
        <end position="33"/>
    </location>
</feature>
<keyword evidence="4 7" id="KW-1133">Transmembrane helix</keyword>
<dbReference type="InterPro" id="IPR000731">
    <property type="entry name" value="SSD"/>
</dbReference>
<protein>
    <submittedName>
        <fullName evidence="10">SSD domain-containing protein</fullName>
    </submittedName>
</protein>
<dbReference type="GO" id="GO:0030659">
    <property type="term" value="C:cytoplasmic vesicle membrane"/>
    <property type="evidence" value="ECO:0007669"/>
    <property type="project" value="TreeGrafter"/>
</dbReference>
<dbReference type="GO" id="GO:0005886">
    <property type="term" value="C:plasma membrane"/>
    <property type="evidence" value="ECO:0007669"/>
    <property type="project" value="TreeGrafter"/>
</dbReference>
<dbReference type="Proteomes" id="UP000887564">
    <property type="component" value="Unplaced"/>
</dbReference>
<evidence type="ECO:0000313" key="9">
    <source>
        <dbReference type="Proteomes" id="UP000887564"/>
    </source>
</evidence>
<dbReference type="AlphaFoldDB" id="A0A914RIJ3"/>
<evidence type="ECO:0000256" key="6">
    <source>
        <dbReference type="ARBA" id="ARBA00023180"/>
    </source>
</evidence>
<sequence>MFSSEVRRNGLSCVPYFTLSVVLVFAFIFVTNHDRSSEIFSYKDAFMIALYGTLGPLMAVATTFDLMLALGFAFNSITLVVPFLIIGAGCDDVFIIVHAWRKTNRSDQLDARIG</sequence>
<evidence type="ECO:0000256" key="3">
    <source>
        <dbReference type="ARBA" id="ARBA00022692"/>
    </source>
</evidence>
<dbReference type="InterPro" id="IPR051697">
    <property type="entry name" value="Patched_domain-protein"/>
</dbReference>
<dbReference type="WBParaSite" id="PEQ_0000613501-mRNA-1">
    <property type="protein sequence ID" value="PEQ_0000613501-mRNA-1"/>
    <property type="gene ID" value="PEQ_0000613501"/>
</dbReference>
<accession>A0A914RIJ3</accession>
<dbReference type="GO" id="GO:0006897">
    <property type="term" value="P:endocytosis"/>
    <property type="evidence" value="ECO:0007669"/>
    <property type="project" value="TreeGrafter"/>
</dbReference>
<keyword evidence="9" id="KW-1185">Reference proteome</keyword>
<feature type="transmembrane region" description="Helical" evidence="7">
    <location>
        <begin position="80"/>
        <end position="100"/>
    </location>
</feature>
<feature type="domain" description="SSD" evidence="8">
    <location>
        <begin position="15"/>
        <end position="114"/>
    </location>
</feature>
<dbReference type="PROSITE" id="PS50156">
    <property type="entry name" value="SSD"/>
    <property type="match status" value="1"/>
</dbReference>
<comment type="similarity">
    <text evidence="2">Belongs to the patched family.</text>
</comment>
<comment type="subcellular location">
    <subcellularLocation>
        <location evidence="1">Membrane</location>
        <topology evidence="1">Multi-pass membrane protein</topology>
    </subcellularLocation>
</comment>
<proteinExistence type="inferred from homology"/>
<reference evidence="10" key="1">
    <citation type="submission" date="2022-11" db="UniProtKB">
        <authorList>
            <consortium name="WormBaseParasite"/>
        </authorList>
    </citation>
    <scope>IDENTIFICATION</scope>
</reference>
<evidence type="ECO:0000259" key="8">
    <source>
        <dbReference type="PROSITE" id="PS50156"/>
    </source>
</evidence>
<keyword evidence="5 7" id="KW-0472">Membrane</keyword>
<feature type="transmembrane region" description="Helical" evidence="7">
    <location>
        <begin position="45"/>
        <end position="74"/>
    </location>
</feature>
<evidence type="ECO:0000256" key="4">
    <source>
        <dbReference type="ARBA" id="ARBA00022989"/>
    </source>
</evidence>
<dbReference type="Pfam" id="PF02460">
    <property type="entry name" value="Patched"/>
    <property type="match status" value="1"/>
</dbReference>
<organism evidence="9 10">
    <name type="scientific">Parascaris equorum</name>
    <name type="common">Equine roundworm</name>
    <dbReference type="NCBI Taxonomy" id="6256"/>
    <lineage>
        <taxon>Eukaryota</taxon>
        <taxon>Metazoa</taxon>
        <taxon>Ecdysozoa</taxon>
        <taxon>Nematoda</taxon>
        <taxon>Chromadorea</taxon>
        <taxon>Rhabditida</taxon>
        <taxon>Spirurina</taxon>
        <taxon>Ascaridomorpha</taxon>
        <taxon>Ascaridoidea</taxon>
        <taxon>Ascarididae</taxon>
        <taxon>Parascaris</taxon>
    </lineage>
</organism>
<keyword evidence="3 7" id="KW-0812">Transmembrane</keyword>
<dbReference type="GO" id="GO:0018996">
    <property type="term" value="P:molting cycle, collagen and cuticulin-based cuticle"/>
    <property type="evidence" value="ECO:0007669"/>
    <property type="project" value="TreeGrafter"/>
</dbReference>